<dbReference type="Proteomes" id="UP000016932">
    <property type="component" value="Unassembled WGS sequence"/>
</dbReference>
<evidence type="ECO:0000256" key="1">
    <source>
        <dbReference type="SAM" id="MobiDB-lite"/>
    </source>
</evidence>
<sequence length="585" mass="64687">MHQLMLSHVIGLAPPGLPDGSEECYQTLCFWREPHRPETPAFHFGDRPDRRSSFNYNAAASIATASDMAESSPEMLKRSAMAHRKTLSAWTASDNPSPWDTDRLCGHLSGSKQPRLPLTSSERGESCQRQEADEEKVYDEASGRELTCPHHHHCTTSHANGGDKLRPIVSPEREQQNTQRAWVRSWQVPHSEGISFTAECVRNIAFWQQIAVEQPNNSAVHDCRSSKALACGCTLSPQNAKLGKSKMTTTERGTRNHPSDPVTTSDPSNAIDVRTSLKHQIAHFLADMNEFSAMRNFGSDCMYDLGGAKTPTAAPQHLTLSPHMLFVQNPTDFTFSQQSIDFKPASRPGASSIAAESSQSRRRKSVSSASSAPKRRKSESPASSPGGSVGTPEPSIGDQISQMSAAPFASGFEDIFSTPFGLETVVEDGCGECLACGYRYLGYIMDWQKSSYDSWYSPAISPTTEDSFGYGRRSKHIQNTCLLSRGYPEWLIILLELIPRNDETNEGYELSLEHHYLGIATQGQPEFEEPHTRALDLSSFDAKVDHLLAFTLGTSAHDNKWSTEFILLSEDTLPSPMINTRLRNV</sequence>
<dbReference type="EMBL" id="KB446562">
    <property type="protein sequence ID" value="EME79192.1"/>
    <property type="molecule type" value="Genomic_DNA"/>
</dbReference>
<dbReference type="RefSeq" id="XP_007929976.1">
    <property type="nucleotide sequence ID" value="XM_007931785.1"/>
</dbReference>
<reference evidence="2 3" key="1">
    <citation type="journal article" date="2012" name="PLoS Pathog.">
        <title>Diverse lifestyles and strategies of plant pathogenesis encoded in the genomes of eighteen Dothideomycetes fungi.</title>
        <authorList>
            <person name="Ohm R.A."/>
            <person name="Feau N."/>
            <person name="Henrissat B."/>
            <person name="Schoch C.L."/>
            <person name="Horwitz B.A."/>
            <person name="Barry K.W."/>
            <person name="Condon B.J."/>
            <person name="Copeland A.C."/>
            <person name="Dhillon B."/>
            <person name="Glaser F."/>
            <person name="Hesse C.N."/>
            <person name="Kosti I."/>
            <person name="LaButti K."/>
            <person name="Lindquist E.A."/>
            <person name="Lucas S."/>
            <person name="Salamov A.A."/>
            <person name="Bradshaw R.E."/>
            <person name="Ciuffetti L."/>
            <person name="Hamelin R.C."/>
            <person name="Kema G.H.J."/>
            <person name="Lawrence C."/>
            <person name="Scott J.A."/>
            <person name="Spatafora J.W."/>
            <person name="Turgeon B.G."/>
            <person name="de Wit P.J.G.M."/>
            <person name="Zhong S."/>
            <person name="Goodwin S.B."/>
            <person name="Grigoriev I.V."/>
        </authorList>
    </citation>
    <scope>NUCLEOTIDE SEQUENCE [LARGE SCALE GENOMIC DNA]</scope>
    <source>
        <strain evidence="2 3">CIRAD86</strain>
    </source>
</reference>
<gene>
    <name evidence="2" type="ORF">MYCFIDRAFT_177836</name>
</gene>
<dbReference type="KEGG" id="pfj:MYCFIDRAFT_177836"/>
<evidence type="ECO:0000313" key="2">
    <source>
        <dbReference type="EMBL" id="EME79192.1"/>
    </source>
</evidence>
<feature type="region of interest" description="Disordered" evidence="1">
    <location>
        <begin position="110"/>
        <end position="133"/>
    </location>
</feature>
<accession>M3AP20</accession>
<proteinExistence type="predicted"/>
<feature type="compositionally biased region" description="Basic and acidic residues" evidence="1">
    <location>
        <begin position="122"/>
        <end position="131"/>
    </location>
</feature>
<protein>
    <submittedName>
        <fullName evidence="2">Uncharacterized protein</fullName>
    </submittedName>
</protein>
<keyword evidence="3" id="KW-1185">Reference proteome</keyword>
<feature type="region of interest" description="Disordered" evidence="1">
    <location>
        <begin position="243"/>
        <end position="269"/>
    </location>
</feature>
<dbReference type="AlphaFoldDB" id="M3AP20"/>
<dbReference type="VEuPathDB" id="FungiDB:MYCFIDRAFT_177836"/>
<feature type="region of interest" description="Disordered" evidence="1">
    <location>
        <begin position="341"/>
        <end position="399"/>
    </location>
</feature>
<dbReference type="OrthoDB" id="3650272at2759"/>
<organism evidence="2 3">
    <name type="scientific">Pseudocercospora fijiensis (strain CIRAD86)</name>
    <name type="common">Black leaf streak disease fungus</name>
    <name type="synonym">Mycosphaerella fijiensis</name>
    <dbReference type="NCBI Taxonomy" id="383855"/>
    <lineage>
        <taxon>Eukaryota</taxon>
        <taxon>Fungi</taxon>
        <taxon>Dikarya</taxon>
        <taxon>Ascomycota</taxon>
        <taxon>Pezizomycotina</taxon>
        <taxon>Dothideomycetes</taxon>
        <taxon>Dothideomycetidae</taxon>
        <taxon>Mycosphaerellales</taxon>
        <taxon>Mycosphaerellaceae</taxon>
        <taxon>Pseudocercospora</taxon>
    </lineage>
</organism>
<dbReference type="HOGENOM" id="CLU_466241_0_0_1"/>
<name>M3AP20_PSEFD</name>
<dbReference type="GeneID" id="19333849"/>
<evidence type="ECO:0000313" key="3">
    <source>
        <dbReference type="Proteomes" id="UP000016932"/>
    </source>
</evidence>